<dbReference type="PANTHER" id="PTHR10963:SF22">
    <property type="entry name" value="GLYCOSIDASE CRH2-RELATED"/>
    <property type="match status" value="1"/>
</dbReference>
<dbReference type="GO" id="GO:0005975">
    <property type="term" value="P:carbohydrate metabolic process"/>
    <property type="evidence" value="ECO:0007669"/>
    <property type="project" value="InterPro"/>
</dbReference>
<keyword evidence="1" id="KW-0732">Signal</keyword>
<sequence>MIVTEYNSEGVMIQDSKLKIAMKLDKVPNSFGRPQGLGSVVSTTRFMQYGKVTARIKTGTTSPGVVSAFIVRNEEPGDEIDFEIVGRDPAEAQTNFYYRTPPYMAADLVDYNNAGKTPLGLNTALDFHDYEIEWMPDYINWKIDGKLVRSVYKNQTKDDDTWVDPLTGLMAKKFPSTPARIQFGIWDGGQGSNGTAAWAGTPTDWSKPDQSYEIQIDYVDIQCYYNGNATQTWPPTGYGPTKVHDGPYTTPGLDGGSGEGDGTHEPFRPFVPFYRNPQLMVPTGCLLGFALVVAGTVEVVRRRRLARVRWE</sequence>
<accession>A0A9P5VKL5</accession>
<dbReference type="AlphaFoldDB" id="A0A9P5VKL5"/>
<protein>
    <recommendedName>
        <fullName evidence="5">GH16 domain-containing protein</fullName>
    </recommendedName>
</protein>
<feature type="transmembrane region" description="Helical" evidence="4">
    <location>
        <begin position="279"/>
        <end position="300"/>
    </location>
</feature>
<evidence type="ECO:0000256" key="2">
    <source>
        <dbReference type="ARBA" id="ARBA00022801"/>
    </source>
</evidence>
<evidence type="ECO:0000313" key="7">
    <source>
        <dbReference type="Proteomes" id="UP000696485"/>
    </source>
</evidence>
<feature type="domain" description="GH16" evidence="5">
    <location>
        <begin position="1"/>
        <end position="227"/>
    </location>
</feature>
<keyword evidence="4" id="KW-0472">Membrane</keyword>
<dbReference type="PROSITE" id="PS51762">
    <property type="entry name" value="GH16_2"/>
    <property type="match status" value="1"/>
</dbReference>
<evidence type="ECO:0000256" key="1">
    <source>
        <dbReference type="ARBA" id="ARBA00022729"/>
    </source>
</evidence>
<evidence type="ECO:0000259" key="5">
    <source>
        <dbReference type="PROSITE" id="PS51762"/>
    </source>
</evidence>
<evidence type="ECO:0000256" key="3">
    <source>
        <dbReference type="ARBA" id="ARBA00023295"/>
    </source>
</evidence>
<dbReference type="GO" id="GO:0004553">
    <property type="term" value="F:hydrolase activity, hydrolyzing O-glycosyl compounds"/>
    <property type="evidence" value="ECO:0007669"/>
    <property type="project" value="InterPro"/>
</dbReference>
<keyword evidence="4" id="KW-0812">Transmembrane</keyword>
<evidence type="ECO:0000313" key="6">
    <source>
        <dbReference type="EMBL" id="KAF9329417.1"/>
    </source>
</evidence>
<keyword evidence="4" id="KW-1133">Transmembrane helix</keyword>
<keyword evidence="7" id="KW-1185">Reference proteome</keyword>
<dbReference type="Pfam" id="PF00722">
    <property type="entry name" value="Glyco_hydro_16"/>
    <property type="match status" value="1"/>
</dbReference>
<dbReference type="InterPro" id="IPR013320">
    <property type="entry name" value="ConA-like_dom_sf"/>
</dbReference>
<dbReference type="Gene3D" id="2.60.120.200">
    <property type="match status" value="1"/>
</dbReference>
<organism evidence="6 7">
    <name type="scientific">Podila minutissima</name>
    <dbReference type="NCBI Taxonomy" id="64525"/>
    <lineage>
        <taxon>Eukaryota</taxon>
        <taxon>Fungi</taxon>
        <taxon>Fungi incertae sedis</taxon>
        <taxon>Mucoromycota</taxon>
        <taxon>Mortierellomycotina</taxon>
        <taxon>Mortierellomycetes</taxon>
        <taxon>Mortierellales</taxon>
        <taxon>Mortierellaceae</taxon>
        <taxon>Podila</taxon>
    </lineage>
</organism>
<comment type="caution">
    <text evidence="6">The sequence shown here is derived from an EMBL/GenBank/DDBJ whole genome shotgun (WGS) entry which is preliminary data.</text>
</comment>
<evidence type="ECO:0000256" key="4">
    <source>
        <dbReference type="SAM" id="Phobius"/>
    </source>
</evidence>
<reference evidence="6" key="1">
    <citation type="journal article" date="2020" name="Fungal Divers.">
        <title>Resolving the Mortierellaceae phylogeny through synthesis of multi-gene phylogenetics and phylogenomics.</title>
        <authorList>
            <person name="Vandepol N."/>
            <person name="Liber J."/>
            <person name="Desiro A."/>
            <person name="Na H."/>
            <person name="Kennedy M."/>
            <person name="Barry K."/>
            <person name="Grigoriev I.V."/>
            <person name="Miller A.N."/>
            <person name="O'Donnell K."/>
            <person name="Stajich J.E."/>
            <person name="Bonito G."/>
        </authorList>
    </citation>
    <scope>NUCLEOTIDE SEQUENCE</scope>
    <source>
        <strain evidence="6">NVP1</strain>
    </source>
</reference>
<proteinExistence type="predicted"/>
<gene>
    <name evidence="6" type="ORF">BG006_007488</name>
</gene>
<keyword evidence="2" id="KW-0378">Hydrolase</keyword>
<dbReference type="EMBL" id="JAAAUY010000476">
    <property type="protein sequence ID" value="KAF9329417.1"/>
    <property type="molecule type" value="Genomic_DNA"/>
</dbReference>
<dbReference type="InterPro" id="IPR000757">
    <property type="entry name" value="Beta-glucanase-like"/>
</dbReference>
<dbReference type="SUPFAM" id="SSF49899">
    <property type="entry name" value="Concanavalin A-like lectins/glucanases"/>
    <property type="match status" value="1"/>
</dbReference>
<dbReference type="InterPro" id="IPR050546">
    <property type="entry name" value="Glycosyl_Hydrlase_16"/>
</dbReference>
<dbReference type="PANTHER" id="PTHR10963">
    <property type="entry name" value="GLYCOSYL HYDROLASE-RELATED"/>
    <property type="match status" value="1"/>
</dbReference>
<keyword evidence="3" id="KW-0326">Glycosidase</keyword>
<name>A0A9P5VKL5_9FUNG</name>
<dbReference type="Proteomes" id="UP000696485">
    <property type="component" value="Unassembled WGS sequence"/>
</dbReference>